<keyword evidence="4" id="KW-1185">Reference proteome</keyword>
<dbReference type="PROSITE" id="PS51677">
    <property type="entry name" value="NODB"/>
    <property type="match status" value="1"/>
</dbReference>
<dbReference type="SUPFAM" id="SSF88713">
    <property type="entry name" value="Glycoside hydrolase/deacetylase"/>
    <property type="match status" value="1"/>
</dbReference>
<name>A0A1H6FXX7_THEAL</name>
<dbReference type="PANTHER" id="PTHR34216:SF7">
    <property type="entry name" value="POLY-BETA-1,6-N-ACETYL-D-GLUCOSAMINE N-DEACETYLASE"/>
    <property type="match status" value="1"/>
</dbReference>
<keyword evidence="1" id="KW-0732">Signal</keyword>
<dbReference type="EMBL" id="FNWJ01000002">
    <property type="protein sequence ID" value="SEH15657.1"/>
    <property type="molecule type" value="Genomic_DNA"/>
</dbReference>
<dbReference type="CDD" id="cd10918">
    <property type="entry name" value="CE4_NodB_like_5s_6s"/>
    <property type="match status" value="1"/>
</dbReference>
<dbReference type="Proteomes" id="UP000222056">
    <property type="component" value="Unassembled WGS sequence"/>
</dbReference>
<accession>A0A1H6FXX7</accession>
<dbReference type="GO" id="GO:0005975">
    <property type="term" value="P:carbohydrate metabolic process"/>
    <property type="evidence" value="ECO:0007669"/>
    <property type="project" value="InterPro"/>
</dbReference>
<evidence type="ECO:0000313" key="3">
    <source>
        <dbReference type="EMBL" id="SEH15657.1"/>
    </source>
</evidence>
<feature type="domain" description="NodB homology" evidence="2">
    <location>
        <begin position="71"/>
        <end position="267"/>
    </location>
</feature>
<dbReference type="AlphaFoldDB" id="A0A1H6FXX7"/>
<evidence type="ECO:0000313" key="4">
    <source>
        <dbReference type="Proteomes" id="UP000222056"/>
    </source>
</evidence>
<reference evidence="4" key="1">
    <citation type="submission" date="2016-10" db="EMBL/GenBank/DDBJ databases">
        <authorList>
            <person name="Varghese N."/>
            <person name="Submissions S."/>
        </authorList>
    </citation>
    <scope>NUCLEOTIDE SEQUENCE [LARGE SCALE GENOMIC DNA]</scope>
    <source>
        <strain evidence="4">ATCC 35263</strain>
    </source>
</reference>
<dbReference type="PANTHER" id="PTHR34216">
    <property type="match status" value="1"/>
</dbReference>
<sequence>MSSSYARRIPSPTHRAIVLCYHAVSDDWPSPLAVGVRQLEHQIQALRRRRYRFLTFGELVAQVSSGGPARKIAAITFDDGYESTWTRAQRVLERLGARATVFVPTHFIDSGKPLRWPGIEEWSGTPHEHELRPLTLEQLRALSTAGWEVGSHTVSHPRLPTLADDRLADELARSKAWIEEQLDRPCETLAYPYGAYDERVIAAAEAAGYRAAGVLTGRLPAPRPLAWPRIGVFRVDRGVRFLLKSHPWSVWARSTGAWALLRPEKSS</sequence>
<dbReference type="STRING" id="29539.SAMN02745716_2021"/>
<dbReference type="Pfam" id="PF01522">
    <property type="entry name" value="Polysacc_deac_1"/>
    <property type="match status" value="1"/>
</dbReference>
<dbReference type="GO" id="GO:0016810">
    <property type="term" value="F:hydrolase activity, acting on carbon-nitrogen (but not peptide) bonds"/>
    <property type="evidence" value="ECO:0007669"/>
    <property type="project" value="InterPro"/>
</dbReference>
<dbReference type="InterPro" id="IPR051398">
    <property type="entry name" value="Polysacch_Deacetylase"/>
</dbReference>
<proteinExistence type="predicted"/>
<gene>
    <name evidence="3" type="ORF">SAMN02745716_2021</name>
</gene>
<evidence type="ECO:0000256" key="1">
    <source>
        <dbReference type="ARBA" id="ARBA00022729"/>
    </source>
</evidence>
<dbReference type="InterPro" id="IPR011330">
    <property type="entry name" value="Glyco_hydro/deAcase_b/a-brl"/>
</dbReference>
<dbReference type="InterPro" id="IPR002509">
    <property type="entry name" value="NODB_dom"/>
</dbReference>
<evidence type="ECO:0000259" key="2">
    <source>
        <dbReference type="PROSITE" id="PS51677"/>
    </source>
</evidence>
<protein>
    <submittedName>
        <fullName evidence="3">Peptidoglycan/xylan/chitin deacetylase, PgdA/CDA1 family</fullName>
    </submittedName>
</protein>
<organism evidence="3 4">
    <name type="scientific">Thermoleophilum album</name>
    <dbReference type="NCBI Taxonomy" id="29539"/>
    <lineage>
        <taxon>Bacteria</taxon>
        <taxon>Bacillati</taxon>
        <taxon>Actinomycetota</taxon>
        <taxon>Thermoleophilia</taxon>
        <taxon>Thermoleophilales</taxon>
        <taxon>Thermoleophilaceae</taxon>
        <taxon>Thermoleophilum</taxon>
    </lineage>
</organism>
<dbReference type="Gene3D" id="3.20.20.370">
    <property type="entry name" value="Glycoside hydrolase/deacetylase"/>
    <property type="match status" value="1"/>
</dbReference>